<name>A0AAN7NIJ2_MYCAM</name>
<dbReference type="PROSITE" id="PS50878">
    <property type="entry name" value="RT_POL"/>
    <property type="match status" value="1"/>
</dbReference>
<dbReference type="Proteomes" id="UP001333110">
    <property type="component" value="Unassembled WGS sequence"/>
</dbReference>
<proteinExistence type="predicted"/>
<dbReference type="SUPFAM" id="SSF56672">
    <property type="entry name" value="DNA/RNA polymerases"/>
    <property type="match status" value="1"/>
</dbReference>
<dbReference type="EMBL" id="JAUNZN010000002">
    <property type="protein sequence ID" value="KAK4825521.1"/>
    <property type="molecule type" value="Genomic_DNA"/>
</dbReference>
<evidence type="ECO:0000313" key="2">
    <source>
        <dbReference type="EMBL" id="KAK4825521.1"/>
    </source>
</evidence>
<dbReference type="InterPro" id="IPR000477">
    <property type="entry name" value="RT_dom"/>
</dbReference>
<dbReference type="CDD" id="cd01650">
    <property type="entry name" value="RT_nLTR_like"/>
    <property type="match status" value="1"/>
</dbReference>
<dbReference type="InterPro" id="IPR043502">
    <property type="entry name" value="DNA/RNA_pol_sf"/>
</dbReference>
<dbReference type="PANTHER" id="PTHR33332">
    <property type="entry name" value="REVERSE TRANSCRIPTASE DOMAIN-CONTAINING PROTEIN"/>
    <property type="match status" value="1"/>
</dbReference>
<protein>
    <recommendedName>
        <fullName evidence="1">Reverse transcriptase domain-containing protein</fullName>
    </recommendedName>
</protein>
<reference evidence="2 3" key="1">
    <citation type="journal article" date="2023" name="J. Hered.">
        <title>Chromosome-level genome of the wood stork (Mycteria americana) provides insight into avian chromosome evolution.</title>
        <authorList>
            <person name="Flamio R. Jr."/>
            <person name="Ramstad K.M."/>
        </authorList>
    </citation>
    <scope>NUCLEOTIDE SEQUENCE [LARGE SCALE GENOMIC DNA]</scope>
    <source>
        <strain evidence="2">JAX WOST 10</strain>
    </source>
</reference>
<accession>A0AAN7NIJ2</accession>
<dbReference type="PRINTS" id="PR01345">
    <property type="entry name" value="CERVTRCPTASE"/>
</dbReference>
<sequence length="1053" mass="119829">MGFDLGPVQVPLDGSTTLWCINHSSEFGVISKLAEDTLCPIIHIMNEDVKQDWTQYWPLTSVGWSYHLLVGLVDRVPWEAVLKGKGVQEGWTFFKKEILILSISIEDRKALQRDLDRLDQWAEANCVRFNRAKCWVLHLGHSNPMQHYRLREEWLESCLVEKDLGVLVDSRLNMSQQCAQVAKKAKSILACIKNSVASRSREVIVPLYSALVRLHLEYCVQFWAPHYKRDIEVLERVQRRAMKLVKGLEHKSDEEWLRELGLFSLEKRRLRGDLIALYNCLKGGCREVGVGLFSQVTSDRRRGNGLKLHQGRFRLDMRYNFFSERAIEHWNRLPREVVETNQRNSCKYTTVSVHPKRDFTPLLRHLSAHTSGHHATRGHMSRSSYRLEAIPSFLHVRGKVAGPGHVRFEYPSLGQSIASRVIQPYTPISFSVQERHGPVGAGPEKGHKNDQRLEQLSYEGRLRELGLFSLEKRRLQGDLIAAFQYLKGAYKKDGDRLFNRACSDRTRGRNILREGGETLAQVAQRGGRCPIPGNIQGQVGRGSEQPDLVEDVPAHRKGVGLGRHPEVQSIIPHPLLSRKCLMDLLMGVDLGAGIHLEALRDKAINRLSWLTGEVPADWRLANVTPIFKKGRKEDPGNYRPVSLTSVPGKLMEQIILSAITRHVENNQGIKPSQHGFRKGRSCLTNLISFYDKVTRLVDEGKAVDVVYLDFSKAFDTVSHGILLEKLAAHGLDGCTLHWVKNWLDGRAQRVVGNGVNSGWRPVTSGVPQGSVLGPVLFNIFINDLDEGIECTLSKFADDTKLCGSVDLLEGRQALQRDLDRLDGWAEVNCMRFNKAKCKVLHLGHSNPMQRYRLGEEWLESCLAEKDLGVLVDSRLNMSQQCAQVAKKANGILACIKNSVASRTREVIVPLYSALVRPHLEYCVQFWAPHYKRDIEGLERVQRRATKLVKGLEQKSDEERLRELGLFSLEKRRLRGDLIALYNCLKGGCREVTSDRTRGNGLKLLQGRFRLDIRKFFFTERVIKHWNRLPREVVESPSLEVFKGRLDEVLRDMV</sequence>
<evidence type="ECO:0000259" key="1">
    <source>
        <dbReference type="PROSITE" id="PS50878"/>
    </source>
</evidence>
<evidence type="ECO:0000313" key="3">
    <source>
        <dbReference type="Proteomes" id="UP001333110"/>
    </source>
</evidence>
<dbReference type="AlphaFoldDB" id="A0AAN7NIJ2"/>
<gene>
    <name evidence="2" type="ORF">QYF61_000034</name>
</gene>
<dbReference type="Pfam" id="PF00078">
    <property type="entry name" value="RVT_1"/>
    <property type="match status" value="1"/>
</dbReference>
<feature type="domain" description="Reverse transcriptase" evidence="1">
    <location>
        <begin position="607"/>
        <end position="862"/>
    </location>
</feature>
<keyword evidence="3" id="KW-1185">Reference proteome</keyword>
<comment type="caution">
    <text evidence="2">The sequence shown here is derived from an EMBL/GenBank/DDBJ whole genome shotgun (WGS) entry which is preliminary data.</text>
</comment>
<organism evidence="2 3">
    <name type="scientific">Mycteria americana</name>
    <name type="common">Wood stork</name>
    <dbReference type="NCBI Taxonomy" id="33587"/>
    <lineage>
        <taxon>Eukaryota</taxon>
        <taxon>Metazoa</taxon>
        <taxon>Chordata</taxon>
        <taxon>Craniata</taxon>
        <taxon>Vertebrata</taxon>
        <taxon>Euteleostomi</taxon>
        <taxon>Archelosauria</taxon>
        <taxon>Archosauria</taxon>
        <taxon>Dinosauria</taxon>
        <taxon>Saurischia</taxon>
        <taxon>Theropoda</taxon>
        <taxon>Coelurosauria</taxon>
        <taxon>Aves</taxon>
        <taxon>Neognathae</taxon>
        <taxon>Neoaves</taxon>
        <taxon>Aequornithes</taxon>
        <taxon>Ciconiiformes</taxon>
        <taxon>Ciconiidae</taxon>
        <taxon>Mycteria</taxon>
    </lineage>
</organism>